<sequence>MSGVQGCHCSSETPGKNNNITVVAQPRRRSPITAGLGDGPPPTGGDSAVRIAIGSAGIATRKIRGPGRVAVCEERRLRWPDAQEVSAVPAARRARGVSSFSGARVRGERLLRRPTRARGAAASATTRARRARIPAACEASWGSGGWRGAVPAGGFSGKARRGRRGRVAGPDSGMARRGRRGRPGGDVEGWGRCGRPARPLRATGVARPARTAGEAWRCGTAG</sequence>
<dbReference type="EMBL" id="CM016553">
    <property type="protein sequence ID" value="TKW32641.1"/>
    <property type="molecule type" value="Genomic_DNA"/>
</dbReference>
<proteinExistence type="predicted"/>
<keyword evidence="3" id="KW-1185">Reference proteome</keyword>
<feature type="region of interest" description="Disordered" evidence="1">
    <location>
        <begin position="1"/>
        <end position="46"/>
    </location>
</feature>
<dbReference type="Proteomes" id="UP000298652">
    <property type="component" value="Chromosome 2"/>
</dbReference>
<accession>A0A4U6VS10</accession>
<dbReference type="AlphaFoldDB" id="A0A4U6VS10"/>
<feature type="compositionally biased region" description="Polar residues" evidence="1">
    <location>
        <begin position="8"/>
        <end position="22"/>
    </location>
</feature>
<gene>
    <name evidence="2" type="ORF">SEVIR_2G181200v2</name>
</gene>
<name>A0A4U6VS10_SETVI</name>
<evidence type="ECO:0000313" key="3">
    <source>
        <dbReference type="Proteomes" id="UP000298652"/>
    </source>
</evidence>
<dbReference type="Gramene" id="TKW32641">
    <property type="protein sequence ID" value="TKW32641"/>
    <property type="gene ID" value="SEVIR_2G181200v2"/>
</dbReference>
<evidence type="ECO:0000313" key="2">
    <source>
        <dbReference type="EMBL" id="TKW32641.1"/>
    </source>
</evidence>
<evidence type="ECO:0000256" key="1">
    <source>
        <dbReference type="SAM" id="MobiDB-lite"/>
    </source>
</evidence>
<reference evidence="2" key="1">
    <citation type="submission" date="2019-03" db="EMBL/GenBank/DDBJ databases">
        <title>WGS assembly of Setaria viridis.</title>
        <authorList>
            <person name="Huang P."/>
            <person name="Jenkins J."/>
            <person name="Grimwood J."/>
            <person name="Barry K."/>
            <person name="Healey A."/>
            <person name="Mamidi S."/>
            <person name="Sreedasyam A."/>
            <person name="Shu S."/>
            <person name="Feldman M."/>
            <person name="Wu J."/>
            <person name="Yu Y."/>
            <person name="Chen C."/>
            <person name="Johnson J."/>
            <person name="Rokhsar D."/>
            <person name="Baxter I."/>
            <person name="Schmutz J."/>
            <person name="Brutnell T."/>
            <person name="Kellogg E."/>
        </authorList>
    </citation>
    <scope>NUCLEOTIDE SEQUENCE [LARGE SCALE GENOMIC DNA]</scope>
</reference>
<feature type="region of interest" description="Disordered" evidence="1">
    <location>
        <begin position="152"/>
        <end position="222"/>
    </location>
</feature>
<protein>
    <submittedName>
        <fullName evidence="2">Uncharacterized protein</fullName>
    </submittedName>
</protein>
<organism evidence="2 3">
    <name type="scientific">Setaria viridis</name>
    <name type="common">Green bristlegrass</name>
    <name type="synonym">Setaria italica subsp. viridis</name>
    <dbReference type="NCBI Taxonomy" id="4556"/>
    <lineage>
        <taxon>Eukaryota</taxon>
        <taxon>Viridiplantae</taxon>
        <taxon>Streptophyta</taxon>
        <taxon>Embryophyta</taxon>
        <taxon>Tracheophyta</taxon>
        <taxon>Spermatophyta</taxon>
        <taxon>Magnoliopsida</taxon>
        <taxon>Liliopsida</taxon>
        <taxon>Poales</taxon>
        <taxon>Poaceae</taxon>
        <taxon>PACMAD clade</taxon>
        <taxon>Panicoideae</taxon>
        <taxon>Panicodae</taxon>
        <taxon>Paniceae</taxon>
        <taxon>Cenchrinae</taxon>
        <taxon>Setaria</taxon>
    </lineage>
</organism>